<dbReference type="GO" id="GO:0004527">
    <property type="term" value="F:exonuclease activity"/>
    <property type="evidence" value="ECO:0007669"/>
    <property type="project" value="UniProtKB-KW"/>
</dbReference>
<dbReference type="InterPro" id="IPR022311">
    <property type="entry name" value="PolX-like"/>
</dbReference>
<keyword evidence="11" id="KW-0227">DNA damage</keyword>
<evidence type="ECO:0000256" key="8">
    <source>
        <dbReference type="ARBA" id="ARBA00022679"/>
    </source>
</evidence>
<dbReference type="InterPro" id="IPR003141">
    <property type="entry name" value="Pol/His_phosphatase_N"/>
</dbReference>
<dbReference type="Gene3D" id="3.20.20.140">
    <property type="entry name" value="Metal-dependent hydrolases"/>
    <property type="match status" value="1"/>
</dbReference>
<dbReference type="EMBL" id="WISZ01000192">
    <property type="protein sequence ID" value="MQX11724.1"/>
    <property type="molecule type" value="Genomic_DNA"/>
</dbReference>
<dbReference type="CDD" id="cd07436">
    <property type="entry name" value="PHP_PolX"/>
    <property type="match status" value="1"/>
</dbReference>
<dbReference type="Gene3D" id="1.10.150.20">
    <property type="entry name" value="5' to 3' exonuclease, C-terminal subdomain"/>
    <property type="match status" value="1"/>
</dbReference>
<evidence type="ECO:0000259" key="22">
    <source>
        <dbReference type="SMART" id="SM00278"/>
    </source>
</evidence>
<evidence type="ECO:0000256" key="20">
    <source>
        <dbReference type="ARBA" id="ARBA00045548"/>
    </source>
</evidence>
<dbReference type="PIRSF" id="PIRSF005047">
    <property type="entry name" value="UCP005047_YshC"/>
    <property type="match status" value="1"/>
</dbReference>
<comment type="catalytic activity">
    <reaction evidence="19">
        <text>a 5'-end 2'-deoxyribose-2'-deoxyribonucleotide-DNA = (2E,4S)-4-hydroxypenten-2-al-5-phosphate + a 5'-end 5'-phospho-2'-deoxyribonucleoside-DNA + H(+)</text>
        <dbReference type="Rhea" id="RHEA:76255"/>
        <dbReference type="Rhea" id="RHEA-COMP:13180"/>
        <dbReference type="Rhea" id="RHEA-COMP:18657"/>
        <dbReference type="ChEBI" id="CHEBI:15378"/>
        <dbReference type="ChEBI" id="CHEBI:136412"/>
        <dbReference type="ChEBI" id="CHEBI:195194"/>
        <dbReference type="ChEBI" id="CHEBI:195195"/>
    </reaction>
</comment>
<dbReference type="InterPro" id="IPR002008">
    <property type="entry name" value="DNA_pol_X_beta-like"/>
</dbReference>
<keyword evidence="25" id="KW-0378">Hydrolase</keyword>
<evidence type="ECO:0000256" key="7">
    <source>
        <dbReference type="ARBA" id="ARBA00022634"/>
    </source>
</evidence>
<evidence type="ECO:0000259" key="24">
    <source>
        <dbReference type="SMART" id="SM00483"/>
    </source>
</evidence>
<evidence type="ECO:0000256" key="17">
    <source>
        <dbReference type="ARBA" id="ARBA00035726"/>
    </source>
</evidence>
<dbReference type="Pfam" id="PF14716">
    <property type="entry name" value="HHH_8"/>
    <property type="match status" value="1"/>
</dbReference>
<keyword evidence="14" id="KW-0915">Sodium</keyword>
<dbReference type="NCBIfam" id="NF006375">
    <property type="entry name" value="PRK08609.1"/>
    <property type="match status" value="1"/>
</dbReference>
<dbReference type="AlphaFoldDB" id="A0A844AEU5"/>
<evidence type="ECO:0000256" key="21">
    <source>
        <dbReference type="ARBA" id="ARBA00049244"/>
    </source>
</evidence>
<evidence type="ECO:0000256" key="11">
    <source>
        <dbReference type="ARBA" id="ARBA00022763"/>
    </source>
</evidence>
<dbReference type="SMART" id="SM00481">
    <property type="entry name" value="POLIIIAc"/>
    <property type="match status" value="1"/>
</dbReference>
<dbReference type="PANTHER" id="PTHR36928:SF1">
    <property type="entry name" value="PHOSPHATASE YCDX-RELATED"/>
    <property type="match status" value="1"/>
</dbReference>
<comment type="subcellular location">
    <subcellularLocation>
        <location evidence="2">Cytoplasm</location>
    </subcellularLocation>
</comment>
<keyword evidence="9" id="KW-0548">Nucleotidyltransferase</keyword>
<dbReference type="Pfam" id="PF02811">
    <property type="entry name" value="PHP"/>
    <property type="match status" value="1"/>
</dbReference>
<dbReference type="GO" id="GO:0006281">
    <property type="term" value="P:DNA repair"/>
    <property type="evidence" value="ECO:0007669"/>
    <property type="project" value="UniProtKB-KW"/>
</dbReference>
<dbReference type="SMART" id="SM00483">
    <property type="entry name" value="POLXc"/>
    <property type="match status" value="1"/>
</dbReference>
<dbReference type="Pfam" id="PF14520">
    <property type="entry name" value="HHH_5"/>
    <property type="match status" value="1"/>
</dbReference>
<evidence type="ECO:0000256" key="10">
    <source>
        <dbReference type="ARBA" id="ARBA00022705"/>
    </source>
</evidence>
<dbReference type="InterPro" id="IPR016195">
    <property type="entry name" value="Pol/histidinol_Pase-like"/>
</dbReference>
<feature type="domain" description="Helix-hairpin-helix DNA-binding motif class 1" evidence="22">
    <location>
        <begin position="165"/>
        <end position="184"/>
    </location>
</feature>
<dbReference type="SUPFAM" id="SSF89550">
    <property type="entry name" value="PHP domain-like"/>
    <property type="match status" value="1"/>
</dbReference>
<evidence type="ECO:0000256" key="15">
    <source>
        <dbReference type="ARBA" id="ARBA00023204"/>
    </source>
</evidence>
<comment type="caution">
    <text evidence="25">The sequence shown here is derived from an EMBL/GenBank/DDBJ whole genome shotgun (WGS) entry which is preliminary data.</text>
</comment>
<keyword evidence="6" id="KW-0488">Methylation</keyword>
<evidence type="ECO:0000313" key="25">
    <source>
        <dbReference type="EMBL" id="MQX11724.1"/>
    </source>
</evidence>
<proteinExistence type="predicted"/>
<gene>
    <name evidence="25" type="primary">polX</name>
    <name evidence="25" type="ORF">GHK48_26595</name>
</gene>
<evidence type="ECO:0000256" key="14">
    <source>
        <dbReference type="ARBA" id="ARBA00023053"/>
    </source>
</evidence>
<comment type="cofactor">
    <cofactor evidence="1">
        <name>Mg(2+)</name>
        <dbReference type="ChEBI" id="CHEBI:18420"/>
    </cofactor>
</comment>
<evidence type="ECO:0000256" key="9">
    <source>
        <dbReference type="ARBA" id="ARBA00022695"/>
    </source>
</evidence>
<sequence>MDKDNSLTRWLRIDAFQSRTLICLKAGKPAPDHLHTMTVHNADIAALFNRMADLLEIEAANPFRIRAYRRAASTIEDLPENVAQMMAEGRSLSDLPGIGEDLAGKIAEFVETGHLKSLEEVEARTPSALAALTAIPGLGPKRVHVLHQSLGITTLEQLAKAAREHRVRELPRFSAAIETKILDEIAKHRTAEKRFKISTAEDFARGLVDYLRSALGITQTLVAGSFRRRKETVGDLDVLATCADGPAAIEHFVAYDEVETVLSKGPTRSTVLLKAGIQVDLRVVAEESYGAALHYFTGSKAHNIAVRKRIQDKGWKLNEYGIFDGEKRIGGRTEEEVFRAADLPYIEPELREDRGEIEAALAGKLPRLVWLQDIKGDLHTHTRASDGKSELAEMAAAAQALGYEYLAVSDHSRHATVAHGLDPKRLAAQLDEIDKLNDGYDGFRLLKSCEVDILADGKLDLPDSILKRLDFTVCAVHYQFNLGIEEQTQRILRAMDNRYFNILAHPTGRLLGERPGYAVDMDRIISAARERGCFLEVNAHPTRLDLDDVHCRQAKQIGVKLAISTDAHSTMGLRAMRYGVDQARRGWIEADDVLNTRSWGELKKLLSRRGL</sequence>
<dbReference type="Gene3D" id="3.30.460.10">
    <property type="entry name" value="Beta Polymerase, domain 2"/>
    <property type="match status" value="1"/>
</dbReference>
<dbReference type="Pfam" id="PF14791">
    <property type="entry name" value="DNA_pol_B_thumb"/>
    <property type="match status" value="1"/>
</dbReference>
<dbReference type="GO" id="GO:0008270">
    <property type="term" value="F:zinc ion binding"/>
    <property type="evidence" value="ECO:0007669"/>
    <property type="project" value="TreeGrafter"/>
</dbReference>
<evidence type="ECO:0000256" key="13">
    <source>
        <dbReference type="ARBA" id="ARBA00022932"/>
    </source>
</evidence>
<evidence type="ECO:0000256" key="6">
    <source>
        <dbReference type="ARBA" id="ARBA00022481"/>
    </source>
</evidence>
<keyword evidence="13" id="KW-0239">DNA-directed DNA polymerase</keyword>
<accession>A0A844AEU5</accession>
<evidence type="ECO:0000256" key="4">
    <source>
        <dbReference type="ARBA" id="ARBA00012720"/>
    </source>
</evidence>
<dbReference type="Gene3D" id="1.10.150.110">
    <property type="entry name" value="DNA polymerase beta, N-terminal domain-like"/>
    <property type="match status" value="1"/>
</dbReference>
<evidence type="ECO:0000256" key="5">
    <source>
        <dbReference type="ARBA" id="ARBA00020020"/>
    </source>
</evidence>
<name>A0A844AEU5_RHIFR</name>
<comment type="function">
    <text evidence="20">Repair polymerase that plays a key role in base-excision repair. During this process, the damaged base is excised by specific DNA glycosylases, the DNA backbone is nicked at the abasic site by an apurinic/apyrimidic (AP) endonuclease, and POLB removes 5'-deoxyribose-phosphate from the preincised AP site acting as a 5'-deoxyribose-phosphate lyase (5'-dRP lyase); through its DNA polymerase activity, it adds one nucleotide to the 3' end of the arising single-nucleotide gap. Conducts 'gap-filling' DNA synthesis in a stepwise distributive fashion rather than in a processive fashion as for other DNA polymerases. It is also able to cleave sugar-phosphate bonds 3' to an intact AP site, acting as an AP lyase.</text>
</comment>
<dbReference type="GO" id="GO:0140078">
    <property type="term" value="F:class I DNA-(apurinic or apyrimidinic site) endonuclease activity"/>
    <property type="evidence" value="ECO:0007669"/>
    <property type="project" value="UniProtKB-EC"/>
</dbReference>
<evidence type="ECO:0000259" key="23">
    <source>
        <dbReference type="SMART" id="SM00481"/>
    </source>
</evidence>
<keyword evidence="15" id="KW-0234">DNA repair</keyword>
<dbReference type="InterPro" id="IPR010996">
    <property type="entry name" value="HHH_MUS81"/>
</dbReference>
<evidence type="ECO:0000256" key="18">
    <source>
        <dbReference type="ARBA" id="ARBA00044632"/>
    </source>
</evidence>
<keyword evidence="8" id="KW-0808">Transferase</keyword>
<dbReference type="PRINTS" id="PR00870">
    <property type="entry name" value="DNAPOLXBETA"/>
</dbReference>
<dbReference type="InterPro" id="IPR047967">
    <property type="entry name" value="PolX_PHP"/>
</dbReference>
<evidence type="ECO:0000256" key="3">
    <source>
        <dbReference type="ARBA" id="ARBA00012417"/>
    </source>
</evidence>
<dbReference type="SUPFAM" id="SSF47802">
    <property type="entry name" value="DNA polymerase beta, N-terminal domain-like"/>
    <property type="match status" value="1"/>
</dbReference>
<feature type="domain" description="DNA-directed DNA polymerase X" evidence="24">
    <location>
        <begin position="39"/>
        <end position="352"/>
    </location>
</feature>
<keyword evidence="25" id="KW-0540">Nuclease</keyword>
<feature type="domain" description="Helix-hairpin-helix DNA-binding motif class 1" evidence="22">
    <location>
        <begin position="130"/>
        <end position="149"/>
    </location>
</feature>
<evidence type="ECO:0000256" key="19">
    <source>
        <dbReference type="ARBA" id="ARBA00044678"/>
    </source>
</evidence>
<dbReference type="InterPro" id="IPR027421">
    <property type="entry name" value="DNA_pol_lamdba_lyase_dom_sf"/>
</dbReference>
<evidence type="ECO:0000313" key="26">
    <source>
        <dbReference type="Proteomes" id="UP000466694"/>
    </source>
</evidence>
<keyword evidence="25" id="KW-0269">Exonuclease</keyword>
<dbReference type="InterPro" id="IPR050243">
    <property type="entry name" value="PHP_phosphatase"/>
</dbReference>
<reference evidence="25 26" key="1">
    <citation type="journal article" date="2013" name="Genome Biol.">
        <title>Comparative genomics of the core and accessory genomes of 48 Sinorhizobium strains comprising five genospecies.</title>
        <authorList>
            <person name="Sugawara M."/>
            <person name="Epstein B."/>
            <person name="Badgley B.D."/>
            <person name="Unno T."/>
            <person name="Xu L."/>
            <person name="Reese J."/>
            <person name="Gyaneshwar P."/>
            <person name="Denny R."/>
            <person name="Mudge J."/>
            <person name="Bharti A.K."/>
            <person name="Farmer A.D."/>
            <person name="May G.D."/>
            <person name="Woodward J.E."/>
            <person name="Medigue C."/>
            <person name="Vallenet D."/>
            <person name="Lajus A."/>
            <person name="Rouy Z."/>
            <person name="Martinez-Vaz B."/>
            <person name="Tiffin P."/>
            <person name="Young N.D."/>
            <person name="Sadowsky M.J."/>
        </authorList>
    </citation>
    <scope>NUCLEOTIDE SEQUENCE [LARGE SCALE GENOMIC DNA]</scope>
    <source>
        <strain evidence="25 26">USDA205</strain>
    </source>
</reference>
<dbReference type="InterPro" id="IPR029398">
    <property type="entry name" value="PolB_thumb"/>
</dbReference>
<dbReference type="InterPro" id="IPR004013">
    <property type="entry name" value="PHP_dom"/>
</dbReference>
<dbReference type="GO" id="GO:0003887">
    <property type="term" value="F:DNA-directed DNA polymerase activity"/>
    <property type="evidence" value="ECO:0007669"/>
    <property type="project" value="UniProtKB-KW"/>
</dbReference>
<protein>
    <recommendedName>
        <fullName evidence="5">DNA polymerase beta</fullName>
        <ecNumber evidence="3">2.7.7.7</ecNumber>
        <ecNumber evidence="4">4.2.99.18</ecNumber>
    </recommendedName>
    <alternativeName>
        <fullName evidence="16">5'-deoxyribose-phosphate lyase</fullName>
    </alternativeName>
    <alternativeName>
        <fullName evidence="17">AP lyase</fullName>
    </alternativeName>
</protein>
<evidence type="ECO:0000256" key="16">
    <source>
        <dbReference type="ARBA" id="ARBA00035717"/>
    </source>
</evidence>
<evidence type="ECO:0000256" key="1">
    <source>
        <dbReference type="ARBA" id="ARBA00001946"/>
    </source>
</evidence>
<keyword evidence="12" id="KW-0832">Ubl conjugation</keyword>
<dbReference type="InterPro" id="IPR043519">
    <property type="entry name" value="NT_sf"/>
</dbReference>
<dbReference type="GO" id="GO:0005829">
    <property type="term" value="C:cytosol"/>
    <property type="evidence" value="ECO:0007669"/>
    <property type="project" value="TreeGrafter"/>
</dbReference>
<dbReference type="FunFam" id="3.20.20.140:FF:000047">
    <property type="entry name" value="PHP domain-containing protein"/>
    <property type="match status" value="1"/>
</dbReference>
<comment type="catalytic activity">
    <reaction evidence="18">
        <text>2'-deoxyribonucleotide-(2'-deoxyribose 5'-phosphate)-2'-deoxyribonucleotide-DNA = a 3'-end 2'-deoxyribonucleotide-(2,3-dehydro-2,3-deoxyribose 5'-phosphate)-DNA + a 5'-end 5'-phospho-2'-deoxyribonucleoside-DNA + H(+)</text>
        <dbReference type="Rhea" id="RHEA:66592"/>
        <dbReference type="Rhea" id="RHEA-COMP:13180"/>
        <dbReference type="Rhea" id="RHEA-COMP:16897"/>
        <dbReference type="Rhea" id="RHEA-COMP:17067"/>
        <dbReference type="ChEBI" id="CHEBI:15378"/>
        <dbReference type="ChEBI" id="CHEBI:136412"/>
        <dbReference type="ChEBI" id="CHEBI:157695"/>
        <dbReference type="ChEBI" id="CHEBI:167181"/>
        <dbReference type="EC" id="4.2.99.18"/>
    </reaction>
</comment>
<dbReference type="GO" id="GO:0003677">
    <property type="term" value="F:DNA binding"/>
    <property type="evidence" value="ECO:0007669"/>
    <property type="project" value="InterPro"/>
</dbReference>
<dbReference type="Proteomes" id="UP000466694">
    <property type="component" value="Unassembled WGS sequence"/>
</dbReference>
<comment type="catalytic activity">
    <reaction evidence="21">
        <text>DNA(n) + a 2'-deoxyribonucleoside 5'-triphosphate = DNA(n+1) + diphosphate</text>
        <dbReference type="Rhea" id="RHEA:22508"/>
        <dbReference type="Rhea" id="RHEA-COMP:17339"/>
        <dbReference type="Rhea" id="RHEA-COMP:17340"/>
        <dbReference type="ChEBI" id="CHEBI:33019"/>
        <dbReference type="ChEBI" id="CHEBI:61560"/>
        <dbReference type="ChEBI" id="CHEBI:173112"/>
        <dbReference type="EC" id="2.7.7.7"/>
    </reaction>
</comment>
<dbReference type="SUPFAM" id="SSF158702">
    <property type="entry name" value="Sec63 N-terminal domain-like"/>
    <property type="match status" value="1"/>
</dbReference>
<dbReference type="InterPro" id="IPR002054">
    <property type="entry name" value="DNA-dir_DNA_pol_X"/>
</dbReference>
<evidence type="ECO:0000256" key="12">
    <source>
        <dbReference type="ARBA" id="ARBA00022843"/>
    </source>
</evidence>
<dbReference type="GO" id="GO:0042578">
    <property type="term" value="F:phosphoric ester hydrolase activity"/>
    <property type="evidence" value="ECO:0007669"/>
    <property type="project" value="TreeGrafter"/>
</dbReference>
<organism evidence="25 26">
    <name type="scientific">Rhizobium fredii</name>
    <name type="common">Sinorhizobium fredii</name>
    <dbReference type="NCBI Taxonomy" id="380"/>
    <lineage>
        <taxon>Bacteria</taxon>
        <taxon>Pseudomonadati</taxon>
        <taxon>Pseudomonadota</taxon>
        <taxon>Alphaproteobacteria</taxon>
        <taxon>Hyphomicrobiales</taxon>
        <taxon>Rhizobiaceae</taxon>
        <taxon>Sinorhizobium/Ensifer group</taxon>
        <taxon>Sinorhizobium</taxon>
    </lineage>
</organism>
<feature type="domain" description="Helix-hairpin-helix DNA-binding motif class 1" evidence="22">
    <location>
        <begin position="90"/>
        <end position="109"/>
    </location>
</feature>
<dbReference type="PANTHER" id="PTHR36928">
    <property type="entry name" value="PHOSPHATASE YCDX-RELATED"/>
    <property type="match status" value="1"/>
</dbReference>
<feature type="domain" description="Polymerase/histidinol phosphatase N-terminal" evidence="23">
    <location>
        <begin position="376"/>
        <end position="455"/>
    </location>
</feature>
<evidence type="ECO:0000256" key="2">
    <source>
        <dbReference type="ARBA" id="ARBA00004496"/>
    </source>
</evidence>
<dbReference type="EC" id="4.2.99.18" evidence="4"/>
<dbReference type="InterPro" id="IPR003583">
    <property type="entry name" value="Hlx-hairpin-Hlx_DNA-bd_motif"/>
</dbReference>
<dbReference type="SMART" id="SM00278">
    <property type="entry name" value="HhH1"/>
    <property type="match status" value="3"/>
</dbReference>
<dbReference type="CDD" id="cd00141">
    <property type="entry name" value="NT_POLXc"/>
    <property type="match status" value="1"/>
</dbReference>
<keyword evidence="7" id="KW-0237">DNA synthesis</keyword>
<dbReference type="Gene3D" id="3.30.210.10">
    <property type="entry name" value="DNA polymerase, thumb domain"/>
    <property type="match status" value="1"/>
</dbReference>
<dbReference type="SUPFAM" id="SSF81301">
    <property type="entry name" value="Nucleotidyltransferase"/>
    <property type="match status" value="1"/>
</dbReference>
<dbReference type="InterPro" id="IPR037160">
    <property type="entry name" value="DNA_Pol_thumb_sf"/>
</dbReference>
<keyword evidence="10" id="KW-0235">DNA replication</keyword>
<dbReference type="EC" id="2.7.7.7" evidence="3"/>